<evidence type="ECO:0000256" key="4">
    <source>
        <dbReference type="ARBA" id="ARBA00022989"/>
    </source>
</evidence>
<evidence type="ECO:0000256" key="2">
    <source>
        <dbReference type="ARBA" id="ARBA00022448"/>
    </source>
</evidence>
<dbReference type="RefSeq" id="WP_245819931.1">
    <property type="nucleotide sequence ID" value="NZ_FQZL01000035.1"/>
</dbReference>
<feature type="transmembrane region" description="Helical" evidence="6">
    <location>
        <begin position="234"/>
        <end position="252"/>
    </location>
</feature>
<evidence type="ECO:0000256" key="3">
    <source>
        <dbReference type="ARBA" id="ARBA00022692"/>
    </source>
</evidence>
<feature type="transmembrane region" description="Helical" evidence="6">
    <location>
        <begin position="46"/>
        <end position="66"/>
    </location>
</feature>
<dbReference type="PANTHER" id="PTHR11101">
    <property type="entry name" value="PHOSPHATE TRANSPORTER"/>
    <property type="match status" value="1"/>
</dbReference>
<dbReference type="STRING" id="1121476.SAMN02745751_03308"/>
<evidence type="ECO:0000313" key="8">
    <source>
        <dbReference type="Proteomes" id="UP000184052"/>
    </source>
</evidence>
<evidence type="ECO:0000256" key="5">
    <source>
        <dbReference type="ARBA" id="ARBA00023136"/>
    </source>
</evidence>
<dbReference type="AlphaFoldDB" id="A0A1M6LYC6"/>
<reference evidence="7 8" key="1">
    <citation type="submission" date="2016-11" db="EMBL/GenBank/DDBJ databases">
        <authorList>
            <person name="Jaros S."/>
            <person name="Januszkiewicz K."/>
            <person name="Wedrychowicz H."/>
        </authorList>
    </citation>
    <scope>NUCLEOTIDE SEQUENCE [LARGE SCALE GENOMIC DNA]</scope>
    <source>
        <strain evidence="7 8">DSM 17477</strain>
    </source>
</reference>
<feature type="transmembrane region" description="Helical" evidence="6">
    <location>
        <begin position="6"/>
        <end position="25"/>
    </location>
</feature>
<evidence type="ECO:0000256" key="6">
    <source>
        <dbReference type="SAM" id="Phobius"/>
    </source>
</evidence>
<feature type="transmembrane region" description="Helical" evidence="6">
    <location>
        <begin position="319"/>
        <end position="340"/>
    </location>
</feature>
<keyword evidence="8" id="KW-1185">Reference proteome</keyword>
<dbReference type="GO" id="GO:0035435">
    <property type="term" value="P:phosphate ion transmembrane transport"/>
    <property type="evidence" value="ECO:0007669"/>
    <property type="project" value="TreeGrafter"/>
</dbReference>
<sequence>MVIGINIVLTVLIIIALIFTLTNGLHDASSVVATFISCRAAKPRQAVLLASVFGLIGVLLSGNQVADTVSAIISIAPNEKLLYILIASILGAVTWNIITWSKGLPSSSSHALIGGLVGATWVSNGSDSILWGGAELLSSSHQLVGIIKVVAALIFSPLFGYAAAYIIQKIAFLLLRNSKSSINTSINRLQWIGAAVLAFSHGANDSQKITGLISLAFISSGVANITSIPFPLKFAVGSVMFLGTAFGGWRIMKTLGREIYDLKPIHSLNSMISSGTSILLATFAGAPVSTTHVVVGSIMGVGAADEYKMVNWNIGKEIVISWFITIPSAAVCSATIYALIEWRFLL</sequence>
<dbReference type="Proteomes" id="UP000184052">
    <property type="component" value="Unassembled WGS sequence"/>
</dbReference>
<keyword evidence="2" id="KW-0813">Transport</keyword>
<comment type="subcellular location">
    <subcellularLocation>
        <location evidence="1">Membrane</location>
        <topology evidence="1">Multi-pass membrane protein</topology>
    </subcellularLocation>
</comment>
<name>A0A1M6LYC6_9FIRM</name>
<keyword evidence="3 6" id="KW-0812">Transmembrane</keyword>
<evidence type="ECO:0000256" key="1">
    <source>
        <dbReference type="ARBA" id="ARBA00004141"/>
    </source>
</evidence>
<feature type="transmembrane region" description="Helical" evidence="6">
    <location>
        <begin position="111"/>
        <end position="131"/>
    </location>
</feature>
<feature type="transmembrane region" description="Helical" evidence="6">
    <location>
        <begin position="272"/>
        <end position="299"/>
    </location>
</feature>
<accession>A0A1M6LYC6</accession>
<dbReference type="PANTHER" id="PTHR11101:SF80">
    <property type="entry name" value="PHOSPHATE TRANSPORTER"/>
    <property type="match status" value="1"/>
</dbReference>
<dbReference type="GO" id="GO:0016020">
    <property type="term" value="C:membrane"/>
    <property type="evidence" value="ECO:0007669"/>
    <property type="project" value="UniProtKB-SubCell"/>
</dbReference>
<dbReference type="EMBL" id="FQZL01000035">
    <property type="protein sequence ID" value="SHJ76165.1"/>
    <property type="molecule type" value="Genomic_DNA"/>
</dbReference>
<protein>
    <submittedName>
        <fullName evidence="7">Inorganic phosphate transporter, PiT family</fullName>
    </submittedName>
</protein>
<feature type="transmembrane region" description="Helical" evidence="6">
    <location>
        <begin position="81"/>
        <end position="99"/>
    </location>
</feature>
<gene>
    <name evidence="7" type="ORF">SAMN02745751_03308</name>
</gene>
<keyword evidence="5 6" id="KW-0472">Membrane</keyword>
<proteinExistence type="predicted"/>
<organism evidence="7 8">
    <name type="scientific">Dethiosulfatibacter aminovorans DSM 17477</name>
    <dbReference type="NCBI Taxonomy" id="1121476"/>
    <lineage>
        <taxon>Bacteria</taxon>
        <taxon>Bacillati</taxon>
        <taxon>Bacillota</taxon>
        <taxon>Tissierellia</taxon>
        <taxon>Dethiosulfatibacter</taxon>
    </lineage>
</organism>
<evidence type="ECO:0000313" key="7">
    <source>
        <dbReference type="EMBL" id="SHJ76165.1"/>
    </source>
</evidence>
<dbReference type="GO" id="GO:0005315">
    <property type="term" value="F:phosphate transmembrane transporter activity"/>
    <property type="evidence" value="ECO:0007669"/>
    <property type="project" value="InterPro"/>
</dbReference>
<dbReference type="InterPro" id="IPR001204">
    <property type="entry name" value="Phos_transporter"/>
</dbReference>
<feature type="transmembrane region" description="Helical" evidence="6">
    <location>
        <begin position="143"/>
        <end position="167"/>
    </location>
</feature>
<keyword evidence="4 6" id="KW-1133">Transmembrane helix</keyword>
<dbReference type="Pfam" id="PF01384">
    <property type="entry name" value="PHO4"/>
    <property type="match status" value="1"/>
</dbReference>